<feature type="region of interest" description="Disordered" evidence="8">
    <location>
        <begin position="406"/>
        <end position="446"/>
    </location>
</feature>
<evidence type="ECO:0000259" key="9">
    <source>
        <dbReference type="PROSITE" id="PS51050"/>
    </source>
</evidence>
<feature type="coiled-coil region" evidence="7">
    <location>
        <begin position="858"/>
        <end position="892"/>
    </location>
</feature>
<name>A0A5A9NJ44_9TELE</name>
<dbReference type="Gene3D" id="3.30.565.10">
    <property type="entry name" value="Histidine kinase-like ATPase, C-terminal domain"/>
    <property type="match status" value="1"/>
</dbReference>
<sequence length="958" mass="108094">MMARLSEHGIRLSSMSPTYLESNSTSHTWPFSAVAELIDNASDPGVTAKNIWIDVLTVGEQLCLSFMDNGSGMTPNRLHKMLSFGFTEKGSAKGSHKPIGVYGNGFKSGSMRLGRDALIFTKNGGCQSVGMLSQSFLQAINAQAVIVPIAPFNQQTNTLVVTEDSEASLRAILKYSLFPTVSELEEQLDSIQGKKGTKIIIWNIRRNKDGKPEFDFDTDSEDIRLPEIYSEEAKEKLRRDYYRHRRESHSTPEMEFSLRAYLGILYLKPRIQIILRQKKVQTKLVAKSLSMIENDVYKPHFINERVKITFGFNGKNKEHYGIMMYHQNRLIKAYEKVGCQIKSSGQRSGGGVIGVIECNFLKPAHNKQDFEYTKEYRLTLAALGLKLNDYWREKKEKKAKEREFLALEKKNEDEDAEESEEDGEDDGKGDEEVDEEGDEEEEEEVDVTWIQCEECLKWRGVATHLFSGNIPDPFRCCMHPISRLRSCLLPEDTEENVTTPSYQKTFKKQEQASVRRRGRSLELKKSSARPLCRVLSEPTSETKQDEVTVSMETQVTDDDGVTAPEEEESSLSPRKRRKEASSHDELWKLSSYLDEIADMPTRHYLFTATTEKAHQIHKAPETTDEIQKATLQESTDKVYETSKAEKTDAIQKPSETETTDNMNEDPDIETADKSHNESETNTPAAPGVNTASHEDLVHPESAALESPAEMLTSHGPTQPRNLHHPLSPHASVAQTVVVTPLSRSGFQPVSPLPVDGSDRAALNHRLAQLEREAKRLKRILGIRETVMEVAMVTDGESSDLTMAEERAACADSGSHEQSVERRTSGSNLDCQRPDEQVNGPENGPQNISKDELYWSKTCAKLQTENQTLFTDLDKMRTERDQLLNQMRQTEINERRDQGTNTANHTYNSTVTLDRLRSIRHNVVALLSSILPNLDMQGISFDTVDVDNILQQIIQANNL</sequence>
<feature type="region of interest" description="Disordered" evidence="8">
    <location>
        <begin position="553"/>
        <end position="584"/>
    </location>
</feature>
<keyword evidence="2" id="KW-0479">Metal-binding</keyword>
<dbReference type="SUPFAM" id="SSF55874">
    <property type="entry name" value="ATPase domain of HSP90 chaperone/DNA topoisomerase II/histidine kinase"/>
    <property type="match status" value="1"/>
</dbReference>
<dbReference type="PANTHER" id="PTHR23336">
    <property type="entry name" value="ZINC FINGER CW-TYPE COILED-COIL DOMAIN PROTEIN 3"/>
    <property type="match status" value="1"/>
</dbReference>
<dbReference type="InterPro" id="IPR036890">
    <property type="entry name" value="HATPase_C_sf"/>
</dbReference>
<dbReference type="InterPro" id="IPR045261">
    <property type="entry name" value="MORC_ATPase"/>
</dbReference>
<comment type="subcellular location">
    <subcellularLocation>
        <location evidence="1">Nucleus</location>
    </subcellularLocation>
</comment>
<evidence type="ECO:0000256" key="4">
    <source>
        <dbReference type="ARBA" id="ARBA00022833"/>
    </source>
</evidence>
<dbReference type="GO" id="GO:0016887">
    <property type="term" value="F:ATP hydrolysis activity"/>
    <property type="evidence" value="ECO:0007669"/>
    <property type="project" value="InterPro"/>
</dbReference>
<dbReference type="EMBL" id="SOYY01000017">
    <property type="protein sequence ID" value="KAA0709760.1"/>
    <property type="molecule type" value="Genomic_DNA"/>
</dbReference>
<dbReference type="Gene3D" id="3.30.40.100">
    <property type="match status" value="1"/>
</dbReference>
<feature type="region of interest" description="Disordered" evidence="8">
    <location>
        <begin position="806"/>
        <end position="847"/>
    </location>
</feature>
<reference evidence="10 11" key="1">
    <citation type="journal article" date="2019" name="Mol. Ecol. Resour.">
        <title>Chromosome-level genome assembly of Triplophysa tibetana, a fish adapted to the harsh high-altitude environment of the Tibetan Plateau.</title>
        <authorList>
            <person name="Yang X."/>
            <person name="Liu H."/>
            <person name="Ma Z."/>
            <person name="Zou Y."/>
            <person name="Zou M."/>
            <person name="Mao Y."/>
            <person name="Li X."/>
            <person name="Wang H."/>
            <person name="Chen T."/>
            <person name="Wang W."/>
            <person name="Yang R."/>
        </authorList>
    </citation>
    <scope>NUCLEOTIDE SEQUENCE [LARGE SCALE GENOMIC DNA]</scope>
    <source>
        <strain evidence="10">TTIB1903HZAU</strain>
        <tissue evidence="10">Muscle</tissue>
    </source>
</reference>
<dbReference type="PANTHER" id="PTHR23336:SF22">
    <property type="entry name" value="MORC FAMILY CW-TYPE ZINC FINGER PROTEIN 4"/>
    <property type="match status" value="1"/>
</dbReference>
<feature type="region of interest" description="Disordered" evidence="8">
    <location>
        <begin position="632"/>
        <end position="691"/>
    </location>
</feature>
<dbReference type="InterPro" id="IPR041006">
    <property type="entry name" value="Morc_S5"/>
</dbReference>
<evidence type="ECO:0000256" key="3">
    <source>
        <dbReference type="ARBA" id="ARBA00022771"/>
    </source>
</evidence>
<accession>A0A5A9NJ44</accession>
<proteinExistence type="predicted"/>
<evidence type="ECO:0000313" key="11">
    <source>
        <dbReference type="Proteomes" id="UP000324632"/>
    </source>
</evidence>
<feature type="compositionally biased region" description="Acidic residues" evidence="8">
    <location>
        <begin position="413"/>
        <end position="446"/>
    </location>
</feature>
<dbReference type="Pfam" id="PF13589">
    <property type="entry name" value="HATPase_c_3"/>
    <property type="match status" value="1"/>
</dbReference>
<evidence type="ECO:0000256" key="7">
    <source>
        <dbReference type="SAM" id="Coils"/>
    </source>
</evidence>
<organism evidence="10 11">
    <name type="scientific">Triplophysa tibetana</name>
    <dbReference type="NCBI Taxonomy" id="1572043"/>
    <lineage>
        <taxon>Eukaryota</taxon>
        <taxon>Metazoa</taxon>
        <taxon>Chordata</taxon>
        <taxon>Craniata</taxon>
        <taxon>Vertebrata</taxon>
        <taxon>Euteleostomi</taxon>
        <taxon>Actinopterygii</taxon>
        <taxon>Neopterygii</taxon>
        <taxon>Teleostei</taxon>
        <taxon>Ostariophysi</taxon>
        <taxon>Cypriniformes</taxon>
        <taxon>Nemacheilidae</taxon>
        <taxon>Triplophysa</taxon>
    </lineage>
</organism>
<dbReference type="GO" id="GO:0008270">
    <property type="term" value="F:zinc ion binding"/>
    <property type="evidence" value="ECO:0007669"/>
    <property type="project" value="UniProtKB-KW"/>
</dbReference>
<evidence type="ECO:0000313" key="10">
    <source>
        <dbReference type="EMBL" id="KAA0709760.1"/>
    </source>
</evidence>
<feature type="compositionally biased region" description="Basic and acidic residues" evidence="8">
    <location>
        <begin position="634"/>
        <end position="649"/>
    </location>
</feature>
<dbReference type="AlphaFoldDB" id="A0A5A9NJ44"/>
<feature type="compositionally biased region" description="Acidic residues" evidence="8">
    <location>
        <begin position="555"/>
        <end position="569"/>
    </location>
</feature>
<evidence type="ECO:0000256" key="2">
    <source>
        <dbReference type="ARBA" id="ARBA00022723"/>
    </source>
</evidence>
<comment type="caution">
    <text evidence="10">The sequence shown here is derived from an EMBL/GenBank/DDBJ whole genome shotgun (WGS) entry which is preliminary data.</text>
</comment>
<keyword evidence="6" id="KW-0539">Nucleus</keyword>
<keyword evidence="11" id="KW-1185">Reference proteome</keyword>
<dbReference type="CDD" id="cd16931">
    <property type="entry name" value="HATPase_MORC-like"/>
    <property type="match status" value="1"/>
</dbReference>
<dbReference type="InterPro" id="IPR011124">
    <property type="entry name" value="Znf_CW"/>
</dbReference>
<dbReference type="Pfam" id="PF07496">
    <property type="entry name" value="zf-CW"/>
    <property type="match status" value="1"/>
</dbReference>
<evidence type="ECO:0000256" key="8">
    <source>
        <dbReference type="SAM" id="MobiDB-lite"/>
    </source>
</evidence>
<protein>
    <submittedName>
        <fullName evidence="10">Zinc finger protein 3</fullName>
    </submittedName>
</protein>
<evidence type="ECO:0000256" key="5">
    <source>
        <dbReference type="ARBA" id="ARBA00023054"/>
    </source>
</evidence>
<dbReference type="PROSITE" id="PS51050">
    <property type="entry name" value="ZF_CW"/>
    <property type="match status" value="1"/>
</dbReference>
<keyword evidence="3" id="KW-0863">Zinc-finger</keyword>
<evidence type="ECO:0000256" key="6">
    <source>
        <dbReference type="ARBA" id="ARBA00023242"/>
    </source>
</evidence>
<dbReference type="Proteomes" id="UP000324632">
    <property type="component" value="Chromosome 17"/>
</dbReference>
<dbReference type="GO" id="GO:0005654">
    <property type="term" value="C:nucleoplasm"/>
    <property type="evidence" value="ECO:0007669"/>
    <property type="project" value="TreeGrafter"/>
</dbReference>
<feature type="domain" description="CW-type" evidence="9">
    <location>
        <begin position="443"/>
        <end position="495"/>
    </location>
</feature>
<dbReference type="FunFam" id="3.30.565.10:FF:000035">
    <property type="entry name" value="MORC family CW-type zinc finger protein 4"/>
    <property type="match status" value="1"/>
</dbReference>
<feature type="compositionally biased region" description="Basic and acidic residues" evidence="8">
    <location>
        <begin position="806"/>
        <end position="823"/>
    </location>
</feature>
<keyword evidence="5 7" id="KW-0175">Coiled coil</keyword>
<keyword evidence="4" id="KW-0862">Zinc</keyword>
<evidence type="ECO:0000256" key="1">
    <source>
        <dbReference type="ARBA" id="ARBA00004123"/>
    </source>
</evidence>
<dbReference type="Pfam" id="PF17942">
    <property type="entry name" value="Morc6_S5"/>
    <property type="match status" value="1"/>
</dbReference>
<gene>
    <name evidence="10" type="ORF">E1301_Tti018027</name>
</gene>